<comment type="caution">
    <text evidence="2">The sequence shown here is derived from an EMBL/GenBank/DDBJ whole genome shotgun (WGS) entry which is preliminary data.</text>
</comment>
<keyword evidence="1" id="KW-0472">Membrane</keyword>
<protein>
    <submittedName>
        <fullName evidence="2">Unnamed protein product</fullName>
    </submittedName>
</protein>
<feature type="transmembrane region" description="Helical" evidence="1">
    <location>
        <begin position="55"/>
        <end position="73"/>
    </location>
</feature>
<accession>A0A9W6Y6L1</accession>
<keyword evidence="1" id="KW-1133">Transmembrane helix</keyword>
<dbReference type="EMBL" id="BSXT01004364">
    <property type="protein sequence ID" value="GMF57509.1"/>
    <property type="molecule type" value="Genomic_DNA"/>
</dbReference>
<feature type="transmembrane region" description="Helical" evidence="1">
    <location>
        <begin position="161"/>
        <end position="181"/>
    </location>
</feature>
<name>A0A9W6Y6L1_9STRA</name>
<reference evidence="2" key="1">
    <citation type="submission" date="2023-04" db="EMBL/GenBank/DDBJ databases">
        <title>Phytophthora fragariaefolia NBRC 109709.</title>
        <authorList>
            <person name="Ichikawa N."/>
            <person name="Sato H."/>
            <person name="Tonouchi N."/>
        </authorList>
    </citation>
    <scope>NUCLEOTIDE SEQUENCE</scope>
    <source>
        <strain evidence="2">NBRC 109709</strain>
    </source>
</reference>
<evidence type="ECO:0000256" key="1">
    <source>
        <dbReference type="SAM" id="Phobius"/>
    </source>
</evidence>
<sequence length="226" mass="25584">MHRDADVLSLTLFERVIKALTMPIWLLRLMLWPIKLRPHYQVRPGELTIANPDHLLSLVALTSLVLFTFWLFQHRNAPQHFLTLVHYVTMLLPVSGLIQHGMVSAGCDRYAYLCSIVIVPYGGFVLARLFAVNGATVVEGEVPGRDQYQSEQRQNQREKRVYMGAGIVLIGVLLSISTNIMRNWQNEDVLFEYSLRYDIVTCFIVGVSAANIPLSWTGWTPQIGGS</sequence>
<proteinExistence type="predicted"/>
<dbReference type="OrthoDB" id="195091at2759"/>
<feature type="transmembrane region" description="Helical" evidence="1">
    <location>
        <begin position="16"/>
        <end position="34"/>
    </location>
</feature>
<organism evidence="2 3">
    <name type="scientific">Phytophthora fragariaefolia</name>
    <dbReference type="NCBI Taxonomy" id="1490495"/>
    <lineage>
        <taxon>Eukaryota</taxon>
        <taxon>Sar</taxon>
        <taxon>Stramenopiles</taxon>
        <taxon>Oomycota</taxon>
        <taxon>Peronosporomycetes</taxon>
        <taxon>Peronosporales</taxon>
        <taxon>Peronosporaceae</taxon>
        <taxon>Phytophthora</taxon>
    </lineage>
</organism>
<dbReference type="AlphaFoldDB" id="A0A9W6Y6L1"/>
<dbReference type="Proteomes" id="UP001165121">
    <property type="component" value="Unassembled WGS sequence"/>
</dbReference>
<keyword evidence="3" id="KW-1185">Reference proteome</keyword>
<evidence type="ECO:0000313" key="2">
    <source>
        <dbReference type="EMBL" id="GMF57509.1"/>
    </source>
</evidence>
<keyword evidence="1" id="KW-0812">Transmembrane</keyword>
<feature type="transmembrane region" description="Helical" evidence="1">
    <location>
        <begin position="79"/>
        <end position="98"/>
    </location>
</feature>
<feature type="transmembrane region" description="Helical" evidence="1">
    <location>
        <begin position="110"/>
        <end position="131"/>
    </location>
</feature>
<feature type="transmembrane region" description="Helical" evidence="1">
    <location>
        <begin position="193"/>
        <end position="216"/>
    </location>
</feature>
<gene>
    <name evidence="2" type="ORF">Pfra01_002454700</name>
</gene>
<evidence type="ECO:0000313" key="3">
    <source>
        <dbReference type="Proteomes" id="UP001165121"/>
    </source>
</evidence>